<evidence type="ECO:0000313" key="3">
    <source>
        <dbReference type="Proteomes" id="UP001392437"/>
    </source>
</evidence>
<name>A0AAW0QGK2_9PEZI</name>
<gene>
    <name evidence="2" type="ORF">PG999_008491</name>
</gene>
<dbReference type="AlphaFoldDB" id="A0AAW0QGK2"/>
<feature type="region of interest" description="Disordered" evidence="1">
    <location>
        <begin position="21"/>
        <end position="52"/>
    </location>
</feature>
<protein>
    <submittedName>
        <fullName evidence="2">Uncharacterized protein</fullName>
    </submittedName>
</protein>
<proteinExistence type="predicted"/>
<evidence type="ECO:0000313" key="2">
    <source>
        <dbReference type="EMBL" id="KAK8105132.1"/>
    </source>
</evidence>
<organism evidence="2 3">
    <name type="scientific">Apiospora kogelbergensis</name>
    <dbReference type="NCBI Taxonomy" id="1337665"/>
    <lineage>
        <taxon>Eukaryota</taxon>
        <taxon>Fungi</taxon>
        <taxon>Dikarya</taxon>
        <taxon>Ascomycota</taxon>
        <taxon>Pezizomycotina</taxon>
        <taxon>Sordariomycetes</taxon>
        <taxon>Xylariomycetidae</taxon>
        <taxon>Amphisphaeriales</taxon>
        <taxon>Apiosporaceae</taxon>
        <taxon>Apiospora</taxon>
    </lineage>
</organism>
<dbReference type="Proteomes" id="UP001392437">
    <property type="component" value="Unassembled WGS sequence"/>
</dbReference>
<dbReference type="EMBL" id="JAQQWP010000008">
    <property type="protein sequence ID" value="KAK8105132.1"/>
    <property type="molecule type" value="Genomic_DNA"/>
</dbReference>
<sequence length="125" mass="13304">MPTPPDLPLFRVTRMSVLMASLAPTPPPESSARRWNSTRNEPANSCAPGDQPLSVEARVFATSRTVGPPGSGSESQSQAWTALIGITGNILWLHLTCGGSNVLCYEVAPPPQYDNDSILTAARTQ</sequence>
<evidence type="ECO:0000256" key="1">
    <source>
        <dbReference type="SAM" id="MobiDB-lite"/>
    </source>
</evidence>
<reference evidence="2 3" key="1">
    <citation type="submission" date="2023-01" db="EMBL/GenBank/DDBJ databases">
        <title>Analysis of 21 Apiospora genomes using comparative genomics revels a genus with tremendous synthesis potential of carbohydrate active enzymes and secondary metabolites.</title>
        <authorList>
            <person name="Sorensen T."/>
        </authorList>
    </citation>
    <scope>NUCLEOTIDE SEQUENCE [LARGE SCALE GENOMIC DNA]</scope>
    <source>
        <strain evidence="2 3">CBS 117206</strain>
    </source>
</reference>
<comment type="caution">
    <text evidence="2">The sequence shown here is derived from an EMBL/GenBank/DDBJ whole genome shotgun (WGS) entry which is preliminary data.</text>
</comment>
<feature type="compositionally biased region" description="Polar residues" evidence="1">
    <location>
        <begin position="33"/>
        <end position="43"/>
    </location>
</feature>
<keyword evidence="3" id="KW-1185">Reference proteome</keyword>
<accession>A0AAW0QGK2</accession>